<evidence type="ECO:0000313" key="4">
    <source>
        <dbReference type="Proteomes" id="UP000199476"/>
    </source>
</evidence>
<reference evidence="3 4" key="1">
    <citation type="submission" date="2016-10" db="EMBL/GenBank/DDBJ databases">
        <authorList>
            <person name="de Groot N.N."/>
        </authorList>
    </citation>
    <scope>NUCLEOTIDE SEQUENCE [LARGE SCALE GENOMIC DNA]</scope>
    <source>
        <strain evidence="3 4">SLAS-1</strain>
    </source>
</reference>
<dbReference type="Gene3D" id="1.20.120.680">
    <property type="entry name" value="Formiminotetrahydrofolate cyclodeaminase monomer, up-and-down helical bundle"/>
    <property type="match status" value="1"/>
</dbReference>
<organism evidence="3 4">
    <name type="scientific">Halarsenatibacter silvermanii</name>
    <dbReference type="NCBI Taxonomy" id="321763"/>
    <lineage>
        <taxon>Bacteria</taxon>
        <taxon>Bacillati</taxon>
        <taxon>Bacillota</taxon>
        <taxon>Clostridia</taxon>
        <taxon>Halanaerobiales</taxon>
        <taxon>Halarsenatibacteraceae</taxon>
        <taxon>Halarsenatibacter</taxon>
    </lineage>
</organism>
<dbReference type="InterPro" id="IPR007044">
    <property type="entry name" value="Cyclodeamin/CycHdrlase"/>
</dbReference>
<dbReference type="SUPFAM" id="SSF101262">
    <property type="entry name" value="Methenyltetrahydrofolate cyclohydrolase-like"/>
    <property type="match status" value="1"/>
</dbReference>
<keyword evidence="1" id="KW-0175">Coiled coil</keyword>
<keyword evidence="4" id="KW-1185">Reference proteome</keyword>
<name>A0A1G9QPC9_9FIRM</name>
<dbReference type="Pfam" id="PF04961">
    <property type="entry name" value="FTCD_C"/>
    <property type="match status" value="1"/>
</dbReference>
<dbReference type="AlphaFoldDB" id="A0A1G9QPC9"/>
<dbReference type="STRING" id="321763.SAMN04488692_11758"/>
<dbReference type="RefSeq" id="WP_089761039.1">
    <property type="nucleotide sequence ID" value="NZ_FNGO01000017.1"/>
</dbReference>
<evidence type="ECO:0000256" key="1">
    <source>
        <dbReference type="SAM" id="Coils"/>
    </source>
</evidence>
<feature type="domain" description="Cyclodeaminase/cyclohydrolase" evidence="2">
    <location>
        <begin position="8"/>
        <end position="177"/>
    </location>
</feature>
<evidence type="ECO:0000259" key="2">
    <source>
        <dbReference type="Pfam" id="PF04961"/>
    </source>
</evidence>
<feature type="coiled-coil region" evidence="1">
    <location>
        <begin position="47"/>
        <end position="74"/>
    </location>
</feature>
<feature type="coiled-coil region" evidence="1">
    <location>
        <begin position="174"/>
        <end position="201"/>
    </location>
</feature>
<sequence length="209" mass="23351">MAIWNEETLSEFNELLGSDRPTPGGGAAGALVASVSSALLMMVTALTDDESGEIDEIEEELALFREEAYGLMEEDCLGFREVIKAYRLPDDSSKAAENKKERIEQALKEASLPPEKLMELSLNILKSALDVARKGNKNAWTEVGIAGLFAFAAARSSYYNILINVCSIDDEKFNREKVKLAEDMMEKARKLRDELDEYLHQELIDCQHL</sequence>
<dbReference type="EMBL" id="FNGO01000017">
    <property type="protein sequence ID" value="SDM12859.1"/>
    <property type="molecule type" value="Genomic_DNA"/>
</dbReference>
<dbReference type="Proteomes" id="UP000199476">
    <property type="component" value="Unassembled WGS sequence"/>
</dbReference>
<accession>A0A1G9QPC9</accession>
<evidence type="ECO:0000313" key="3">
    <source>
        <dbReference type="EMBL" id="SDM12859.1"/>
    </source>
</evidence>
<dbReference type="InterPro" id="IPR036178">
    <property type="entry name" value="Formintransfe-cycloase-like_sf"/>
</dbReference>
<gene>
    <name evidence="3" type="ORF">SAMN04488692_11758</name>
</gene>
<proteinExistence type="predicted"/>
<dbReference type="GO" id="GO:0003824">
    <property type="term" value="F:catalytic activity"/>
    <property type="evidence" value="ECO:0007669"/>
    <property type="project" value="InterPro"/>
</dbReference>
<protein>
    <submittedName>
        <fullName evidence="3">Formiminotetrahydrofolate cyclodeaminase</fullName>
    </submittedName>
</protein>